<feature type="non-terminal residue" evidence="1">
    <location>
        <position position="1"/>
    </location>
</feature>
<comment type="caution">
    <text evidence="1">The sequence shown here is derived from an EMBL/GenBank/DDBJ whole genome shotgun (WGS) entry which is preliminary data.</text>
</comment>
<organism evidence="1 2">
    <name type="scientific">Candidatus Hakubella thermalkaliphila</name>
    <dbReference type="NCBI Taxonomy" id="2754717"/>
    <lineage>
        <taxon>Bacteria</taxon>
        <taxon>Bacillati</taxon>
        <taxon>Actinomycetota</taxon>
        <taxon>Actinomycetota incertae sedis</taxon>
        <taxon>Candidatus Hakubellales</taxon>
        <taxon>Candidatus Hakubellaceae</taxon>
        <taxon>Candidatus Hakubella</taxon>
    </lineage>
</organism>
<accession>A0A6V8PBG0</accession>
<evidence type="ECO:0000313" key="2">
    <source>
        <dbReference type="Proteomes" id="UP000591948"/>
    </source>
</evidence>
<proteinExistence type="predicted"/>
<dbReference type="AlphaFoldDB" id="A0A6V8PBG0"/>
<dbReference type="EMBL" id="BLRY01000538">
    <property type="protein sequence ID" value="GFP28964.1"/>
    <property type="molecule type" value="Genomic_DNA"/>
</dbReference>
<sequence length="184" mass="21294">GSADRSIFKFLNDDRRGFLSFLSQEINDEIPVITADYLWDYFFTEFEQYNSEQFLSVLSTFYRYTKEIEKVDKNHNAIFKGILLLNLLYKMVSGGEIAHALVSPSMENIRSLFLGSHLGKSVDAALDFIDKREFIRKTPDNLFLVSSSTLPHREINDEKQKLISIYDDITKVLDFDSNSKINLN</sequence>
<keyword evidence="2" id="KW-1185">Reference proteome</keyword>
<protein>
    <submittedName>
        <fullName evidence="1">Uncharacterized protein</fullName>
    </submittedName>
</protein>
<dbReference type="Proteomes" id="UP000591948">
    <property type="component" value="Unassembled WGS sequence"/>
</dbReference>
<reference evidence="1 2" key="1">
    <citation type="journal article" date="2020" name="Front. Microbiol.">
        <title>Single-cell genomics of novel Actinobacteria with the Wood-Ljungdahl pathway discovered in a serpentinizing system.</title>
        <authorList>
            <person name="Merino N."/>
            <person name="Kawai M."/>
            <person name="Boyd E.S."/>
            <person name="Colman D.R."/>
            <person name="McGlynn S.E."/>
            <person name="Nealson K.H."/>
            <person name="Kurokawa K."/>
            <person name="Hongoh Y."/>
        </authorList>
    </citation>
    <scope>NUCLEOTIDE SEQUENCE [LARGE SCALE GENOMIC DNA]</scope>
    <source>
        <strain evidence="1 2">S33</strain>
    </source>
</reference>
<gene>
    <name evidence="1" type="ORF">HKBW3S33_02380</name>
</gene>
<evidence type="ECO:0000313" key="1">
    <source>
        <dbReference type="EMBL" id="GFP28964.1"/>
    </source>
</evidence>
<feature type="non-terminal residue" evidence="1">
    <location>
        <position position="184"/>
    </location>
</feature>
<name>A0A6V8PBG0_9ACTN</name>